<accession>A0A5B7KEV1</accession>
<keyword evidence="3" id="KW-1185">Reference proteome</keyword>
<comment type="caution">
    <text evidence="2">The sequence shown here is derived from an EMBL/GenBank/DDBJ whole genome shotgun (WGS) entry which is preliminary data.</text>
</comment>
<evidence type="ECO:0000313" key="2">
    <source>
        <dbReference type="EMBL" id="MPD03095.1"/>
    </source>
</evidence>
<reference evidence="2 3" key="1">
    <citation type="submission" date="2019-05" db="EMBL/GenBank/DDBJ databases">
        <title>Another draft genome of Portunus trituberculatus and its Hox gene families provides insights of decapod evolution.</title>
        <authorList>
            <person name="Jeong J.-H."/>
            <person name="Song I."/>
            <person name="Kim S."/>
            <person name="Choi T."/>
            <person name="Kim D."/>
            <person name="Ryu S."/>
            <person name="Kim W."/>
        </authorList>
    </citation>
    <scope>NUCLEOTIDE SEQUENCE [LARGE SCALE GENOMIC DNA]</scope>
    <source>
        <tissue evidence="2">Muscle</tissue>
    </source>
</reference>
<evidence type="ECO:0000256" key="1">
    <source>
        <dbReference type="SAM" id="MobiDB-lite"/>
    </source>
</evidence>
<dbReference type="Proteomes" id="UP000324222">
    <property type="component" value="Unassembled WGS sequence"/>
</dbReference>
<dbReference type="AlphaFoldDB" id="A0A5B7KEV1"/>
<evidence type="ECO:0000313" key="3">
    <source>
        <dbReference type="Proteomes" id="UP000324222"/>
    </source>
</evidence>
<feature type="region of interest" description="Disordered" evidence="1">
    <location>
        <begin position="23"/>
        <end position="75"/>
    </location>
</feature>
<protein>
    <submittedName>
        <fullName evidence="2">Uncharacterized protein</fullName>
    </submittedName>
</protein>
<feature type="compositionally biased region" description="Polar residues" evidence="1">
    <location>
        <begin position="35"/>
        <end position="63"/>
    </location>
</feature>
<sequence length="119" mass="12921">MKADDSSDVSQPGVYAVIQSLKPVIPSTRHPDPAIQSSRHSITHTVSQPGVSRTTKHSASQPASEPGQPLPTRHCRHLPQHFSLSSPLVLPPRADCLTLPRTPQARHTTYVSQALIKIV</sequence>
<dbReference type="EMBL" id="VSRR010134619">
    <property type="protein sequence ID" value="MPD03095.1"/>
    <property type="molecule type" value="Genomic_DNA"/>
</dbReference>
<proteinExistence type="predicted"/>
<name>A0A5B7KEV1_PORTR</name>
<gene>
    <name evidence="2" type="ORF">E2C01_098714</name>
</gene>
<organism evidence="2 3">
    <name type="scientific">Portunus trituberculatus</name>
    <name type="common">Swimming crab</name>
    <name type="synonym">Neptunus trituberculatus</name>
    <dbReference type="NCBI Taxonomy" id="210409"/>
    <lineage>
        <taxon>Eukaryota</taxon>
        <taxon>Metazoa</taxon>
        <taxon>Ecdysozoa</taxon>
        <taxon>Arthropoda</taxon>
        <taxon>Crustacea</taxon>
        <taxon>Multicrustacea</taxon>
        <taxon>Malacostraca</taxon>
        <taxon>Eumalacostraca</taxon>
        <taxon>Eucarida</taxon>
        <taxon>Decapoda</taxon>
        <taxon>Pleocyemata</taxon>
        <taxon>Brachyura</taxon>
        <taxon>Eubrachyura</taxon>
        <taxon>Portunoidea</taxon>
        <taxon>Portunidae</taxon>
        <taxon>Portuninae</taxon>
        <taxon>Portunus</taxon>
    </lineage>
</organism>